<dbReference type="SUPFAM" id="SSF56672">
    <property type="entry name" value="DNA/RNA polymerases"/>
    <property type="match status" value="1"/>
</dbReference>
<dbReference type="InterPro" id="IPR043502">
    <property type="entry name" value="DNA/RNA_pol_sf"/>
</dbReference>
<keyword evidence="1" id="KW-0808">Transferase</keyword>
<dbReference type="Gene3D" id="3.30.70.270">
    <property type="match status" value="2"/>
</dbReference>
<evidence type="ECO:0000313" key="1">
    <source>
        <dbReference type="EMBL" id="GFC71027.1"/>
    </source>
</evidence>
<dbReference type="AlphaFoldDB" id="A0A699QU03"/>
<reference evidence="1" key="1">
    <citation type="journal article" date="2019" name="Sci. Rep.">
        <title>Draft genome of Tanacetum cinerariifolium, the natural source of mosquito coil.</title>
        <authorList>
            <person name="Yamashiro T."/>
            <person name="Shiraishi A."/>
            <person name="Satake H."/>
            <person name="Nakayama K."/>
        </authorList>
    </citation>
    <scope>NUCLEOTIDE SEQUENCE</scope>
</reference>
<keyword evidence="1" id="KW-0548">Nucleotidyltransferase</keyword>
<dbReference type="PANTHER" id="PTHR24559">
    <property type="entry name" value="TRANSPOSON TY3-I GAG-POL POLYPROTEIN"/>
    <property type="match status" value="1"/>
</dbReference>
<feature type="non-terminal residue" evidence="1">
    <location>
        <position position="1"/>
    </location>
</feature>
<dbReference type="PANTHER" id="PTHR24559:SF427">
    <property type="entry name" value="RNA-DIRECTED DNA POLYMERASE"/>
    <property type="match status" value="1"/>
</dbReference>
<sequence length="143" mass="16377">DGFSKISKPMTKLTQMSVKFDSIEKIKTAFKLLMKKLCSASILALPEGKANMVADALSLKERIKPLRVRALVMTIGLYLPVQTLNAQVEARKEENYRTEDLDDKFVIIFIDDILIHSKSEEEHAKHVKLILELLKKEELYAKF</sequence>
<accession>A0A699QU03</accession>
<name>A0A699QU03_TANCI</name>
<dbReference type="InterPro" id="IPR053134">
    <property type="entry name" value="RNA-dir_DNA_polymerase"/>
</dbReference>
<dbReference type="GO" id="GO:0003964">
    <property type="term" value="F:RNA-directed DNA polymerase activity"/>
    <property type="evidence" value="ECO:0007669"/>
    <property type="project" value="UniProtKB-KW"/>
</dbReference>
<gene>
    <name evidence="1" type="ORF">Tci_842997</name>
</gene>
<dbReference type="InterPro" id="IPR043128">
    <property type="entry name" value="Rev_trsase/Diguanyl_cyclase"/>
</dbReference>
<proteinExistence type="predicted"/>
<protein>
    <submittedName>
        <fullName evidence="1">Putative reverse transcriptase domain-containing protein</fullName>
    </submittedName>
</protein>
<comment type="caution">
    <text evidence="1">The sequence shown here is derived from an EMBL/GenBank/DDBJ whole genome shotgun (WGS) entry which is preliminary data.</text>
</comment>
<keyword evidence="1" id="KW-0695">RNA-directed DNA polymerase</keyword>
<dbReference type="EMBL" id="BKCJ011031587">
    <property type="protein sequence ID" value="GFC71027.1"/>
    <property type="molecule type" value="Genomic_DNA"/>
</dbReference>
<organism evidence="1">
    <name type="scientific">Tanacetum cinerariifolium</name>
    <name type="common">Dalmatian daisy</name>
    <name type="synonym">Chrysanthemum cinerariifolium</name>
    <dbReference type="NCBI Taxonomy" id="118510"/>
    <lineage>
        <taxon>Eukaryota</taxon>
        <taxon>Viridiplantae</taxon>
        <taxon>Streptophyta</taxon>
        <taxon>Embryophyta</taxon>
        <taxon>Tracheophyta</taxon>
        <taxon>Spermatophyta</taxon>
        <taxon>Magnoliopsida</taxon>
        <taxon>eudicotyledons</taxon>
        <taxon>Gunneridae</taxon>
        <taxon>Pentapetalae</taxon>
        <taxon>asterids</taxon>
        <taxon>campanulids</taxon>
        <taxon>Asterales</taxon>
        <taxon>Asteraceae</taxon>
        <taxon>Asteroideae</taxon>
        <taxon>Anthemideae</taxon>
        <taxon>Anthemidinae</taxon>
        <taxon>Tanacetum</taxon>
    </lineage>
</organism>